<dbReference type="GO" id="GO:0009289">
    <property type="term" value="C:pilus"/>
    <property type="evidence" value="ECO:0007669"/>
    <property type="project" value="UniProtKB-SubCell"/>
</dbReference>
<dbReference type="InterPro" id="IPR050263">
    <property type="entry name" value="Bact_Fimbrial_Adh_Pro"/>
</dbReference>
<organism evidence="6 7">
    <name type="scientific">Enterobacter hormaechei</name>
    <dbReference type="NCBI Taxonomy" id="158836"/>
    <lineage>
        <taxon>Bacteria</taxon>
        <taxon>Pseudomonadati</taxon>
        <taxon>Pseudomonadota</taxon>
        <taxon>Gammaproteobacteria</taxon>
        <taxon>Enterobacterales</taxon>
        <taxon>Enterobacteriaceae</taxon>
        <taxon>Enterobacter</taxon>
        <taxon>Enterobacter cloacae complex</taxon>
    </lineage>
</organism>
<evidence type="ECO:0000259" key="5">
    <source>
        <dbReference type="Pfam" id="PF00419"/>
    </source>
</evidence>
<dbReference type="EMBL" id="NEEW01000009">
    <property type="protein sequence ID" value="PJD81676.1"/>
    <property type="molecule type" value="Genomic_DNA"/>
</dbReference>
<dbReference type="SUPFAM" id="SSF49401">
    <property type="entry name" value="Bacterial adhesins"/>
    <property type="match status" value="1"/>
</dbReference>
<evidence type="ECO:0000256" key="4">
    <source>
        <dbReference type="SAM" id="SignalP"/>
    </source>
</evidence>
<evidence type="ECO:0000256" key="1">
    <source>
        <dbReference type="ARBA" id="ARBA00004561"/>
    </source>
</evidence>
<reference evidence="6 7" key="1">
    <citation type="journal article" date="2017" name="J. Antimicrob. Chemother.">
        <title>Characterization of the population structure, drug resistance mechanisms and plasmids of the community-associated Enterobacter cloacae complex in China.</title>
        <authorList>
            <person name="Zhou K."/>
            <person name="Yu W."/>
            <person name="Cao X."/>
            <person name="Shen P."/>
            <person name="Lu H."/>
            <person name="Luo Q."/>
            <person name="Rossen J.W.A."/>
            <person name="Xiao Y."/>
        </authorList>
    </citation>
    <scope>NUCLEOTIDE SEQUENCE [LARGE SCALE GENOMIC DNA]</scope>
    <source>
        <strain evidence="6 7">ECC904</strain>
    </source>
</reference>
<dbReference type="AlphaFoldDB" id="A0A2J0PVG2"/>
<dbReference type="InterPro" id="IPR036937">
    <property type="entry name" value="Adhesion_dom_fimbrial_sf"/>
</dbReference>
<dbReference type="InterPro" id="IPR000259">
    <property type="entry name" value="Adhesion_dom_fimbrial"/>
</dbReference>
<evidence type="ECO:0000256" key="2">
    <source>
        <dbReference type="ARBA" id="ARBA00006671"/>
    </source>
</evidence>
<dbReference type="Pfam" id="PF00419">
    <property type="entry name" value="Fimbrial"/>
    <property type="match status" value="1"/>
</dbReference>
<comment type="caution">
    <text evidence="6">The sequence shown here is derived from an EMBL/GenBank/DDBJ whole genome shotgun (WGS) entry which is preliminary data.</text>
</comment>
<dbReference type="RefSeq" id="WP_045330121.1">
    <property type="nucleotide sequence ID" value="NZ_CP045451.1"/>
</dbReference>
<dbReference type="OrthoDB" id="6504508at2"/>
<keyword evidence="3" id="KW-0281">Fimbrium</keyword>
<name>A0A2J0PVG2_9ENTR</name>
<comment type="similarity">
    <text evidence="2">Belongs to the fimbrial protein family.</text>
</comment>
<dbReference type="NCBIfam" id="NF011833">
    <property type="entry name" value="PRK15305.1"/>
    <property type="match status" value="1"/>
</dbReference>
<feature type="chain" id="PRO_5014417655" evidence="4">
    <location>
        <begin position="22"/>
        <end position="358"/>
    </location>
</feature>
<feature type="domain" description="Fimbrial-type adhesion" evidence="5">
    <location>
        <begin position="208"/>
        <end position="357"/>
    </location>
</feature>
<dbReference type="Proteomes" id="UP000229974">
    <property type="component" value="Unassembled WGS sequence"/>
</dbReference>
<dbReference type="Gene3D" id="2.60.40.1090">
    <property type="entry name" value="Fimbrial-type adhesion domain"/>
    <property type="match status" value="1"/>
</dbReference>
<accession>A0A2J0PVG2</accession>
<dbReference type="InterPro" id="IPR008966">
    <property type="entry name" value="Adhesion_dom_sf"/>
</dbReference>
<dbReference type="PANTHER" id="PTHR33420:SF14">
    <property type="entry name" value="TYPE 1 FIMBRIN D-MANNOSE SPECIFIC ADHESIN"/>
    <property type="match status" value="1"/>
</dbReference>
<evidence type="ECO:0000313" key="7">
    <source>
        <dbReference type="Proteomes" id="UP000229974"/>
    </source>
</evidence>
<gene>
    <name evidence="6" type="ORF">B9Q30_18010</name>
</gene>
<feature type="signal peptide" evidence="4">
    <location>
        <begin position="1"/>
        <end position="21"/>
    </location>
</feature>
<comment type="subcellular location">
    <subcellularLocation>
        <location evidence="1">Fimbrium</location>
    </subcellularLocation>
</comment>
<proteinExistence type="inferred from homology"/>
<evidence type="ECO:0000256" key="3">
    <source>
        <dbReference type="ARBA" id="ARBA00023263"/>
    </source>
</evidence>
<protein>
    <submittedName>
        <fullName evidence="6">Fimbrial protein StkG</fullName>
    </submittedName>
</protein>
<keyword evidence="4" id="KW-0732">Signal</keyword>
<evidence type="ECO:0000313" key="6">
    <source>
        <dbReference type="EMBL" id="PJD81676.1"/>
    </source>
</evidence>
<dbReference type="PANTHER" id="PTHR33420">
    <property type="entry name" value="FIMBRIAL SUBUNIT ELFA-RELATED"/>
    <property type="match status" value="1"/>
</dbReference>
<sequence length="358" mass="38633">MKKYLSILAFAALGMSGAAKANFEECKFYGHDDLLIMSPGAQPIITPLPVGTVTTPIQISNTIIMETTPALKSHCAGGNDGENTYQITDNSMLAGYIDNKATFRTNIPGIVYTLAMYPDGNGVTAWFPPNVGSWYMTAPNDDHEELLDEKTWHVRMEIYQTNGFQGVPSDVNFLTAGAGPIGQIILGDPSNPDTSDHPRPHVNMSEMSFSMPLNRPTCVLRAPTTVNLGDWYPAEVENGNTSKVEFHVTGTCVNTTAVYYTLSSTHTTADKKYFTNTVENTGGVTAAGGVGVMITDSENDHYPVPADSYQRVIAIGEVVGDPVSIIDRSLWARLVKTGSDPVTVGVFGTTVTIQTTYE</sequence>
<dbReference type="GO" id="GO:0043709">
    <property type="term" value="P:cell adhesion involved in single-species biofilm formation"/>
    <property type="evidence" value="ECO:0007669"/>
    <property type="project" value="TreeGrafter"/>
</dbReference>